<feature type="transmembrane region" description="Helical" evidence="11">
    <location>
        <begin position="1781"/>
        <end position="1803"/>
    </location>
</feature>
<feature type="region of interest" description="Disordered" evidence="10">
    <location>
        <begin position="951"/>
        <end position="970"/>
    </location>
</feature>
<keyword evidence="5" id="KW-0547">Nucleotide-binding</keyword>
<evidence type="ECO:0000256" key="1">
    <source>
        <dbReference type="ARBA" id="ARBA00004127"/>
    </source>
</evidence>
<dbReference type="PROSITE" id="PS00154">
    <property type="entry name" value="ATPASE_E1_E2"/>
    <property type="match status" value="1"/>
</dbReference>
<feature type="compositionally biased region" description="Low complexity" evidence="10">
    <location>
        <begin position="691"/>
        <end position="718"/>
    </location>
</feature>
<dbReference type="InterPro" id="IPR023299">
    <property type="entry name" value="ATPase_P-typ_cyto_dom_N"/>
</dbReference>
<reference evidence="13" key="1">
    <citation type="submission" date="2021-02" db="EMBL/GenBank/DDBJ databases">
        <title>First Annotated Genome of the Yellow-green Alga Tribonema minus.</title>
        <authorList>
            <person name="Mahan K.M."/>
        </authorList>
    </citation>
    <scope>NUCLEOTIDE SEQUENCE</scope>
    <source>
        <strain evidence="13">UTEX B ZZ1240</strain>
    </source>
</reference>
<dbReference type="SUPFAM" id="SSF56784">
    <property type="entry name" value="HAD-like"/>
    <property type="match status" value="2"/>
</dbReference>
<feature type="transmembrane region" description="Helical" evidence="11">
    <location>
        <begin position="1809"/>
        <end position="1833"/>
    </location>
</feature>
<dbReference type="GO" id="GO:0005507">
    <property type="term" value="F:copper ion binding"/>
    <property type="evidence" value="ECO:0007669"/>
    <property type="project" value="TreeGrafter"/>
</dbReference>
<feature type="compositionally biased region" description="Gly residues" evidence="10">
    <location>
        <begin position="671"/>
        <end position="690"/>
    </location>
</feature>
<gene>
    <name evidence="13" type="ORF">JKP88DRAFT_353082</name>
</gene>
<dbReference type="SUPFAM" id="SSF81653">
    <property type="entry name" value="Calcium ATPase, transduction domain A"/>
    <property type="match status" value="1"/>
</dbReference>
<dbReference type="InterPro" id="IPR035965">
    <property type="entry name" value="PAS-like_dom_sf"/>
</dbReference>
<dbReference type="SFLD" id="SFLDS00003">
    <property type="entry name" value="Haloacid_Dehalogenase"/>
    <property type="match status" value="1"/>
</dbReference>
<dbReference type="PRINTS" id="PR00119">
    <property type="entry name" value="CATATPASE"/>
</dbReference>
<evidence type="ECO:0000256" key="8">
    <source>
        <dbReference type="ARBA" id="ARBA00022989"/>
    </source>
</evidence>
<evidence type="ECO:0000256" key="6">
    <source>
        <dbReference type="ARBA" id="ARBA00022840"/>
    </source>
</evidence>
<dbReference type="CDD" id="cd14686">
    <property type="entry name" value="bZIP"/>
    <property type="match status" value="1"/>
</dbReference>
<evidence type="ECO:0000256" key="9">
    <source>
        <dbReference type="ARBA" id="ARBA00023136"/>
    </source>
</evidence>
<dbReference type="Gene3D" id="3.40.50.1000">
    <property type="entry name" value="HAD superfamily/HAD-like"/>
    <property type="match status" value="2"/>
</dbReference>
<evidence type="ECO:0000256" key="3">
    <source>
        <dbReference type="ARBA" id="ARBA00022692"/>
    </source>
</evidence>
<keyword evidence="9 11" id="KW-0472">Membrane</keyword>
<dbReference type="InterPro" id="IPR027256">
    <property type="entry name" value="P-typ_ATPase_IB"/>
</dbReference>
<dbReference type="InterPro" id="IPR018303">
    <property type="entry name" value="ATPase_P-typ_P_site"/>
</dbReference>
<feature type="region of interest" description="Disordered" evidence="10">
    <location>
        <begin position="1933"/>
        <end position="1955"/>
    </location>
</feature>
<evidence type="ECO:0000256" key="7">
    <source>
        <dbReference type="ARBA" id="ARBA00022967"/>
    </source>
</evidence>
<organism evidence="13 14">
    <name type="scientific">Tribonema minus</name>
    <dbReference type="NCBI Taxonomy" id="303371"/>
    <lineage>
        <taxon>Eukaryota</taxon>
        <taxon>Sar</taxon>
        <taxon>Stramenopiles</taxon>
        <taxon>Ochrophyta</taxon>
        <taxon>PX clade</taxon>
        <taxon>Xanthophyceae</taxon>
        <taxon>Tribonematales</taxon>
        <taxon>Tribonemataceae</taxon>
        <taxon>Tribonema</taxon>
    </lineage>
</organism>
<sequence>MPGTASEASASPGSDAVKQQCNSSLSGTDRNTPLLPPPGLPPGYPPGAVLHPGHLAGFPPMLPGAMHQLPPHMLGHPLARLGMQPVLLPPHHQYLSPQDQAAALAALAAAGHGYPMQAHPAMLPHMLQQQMHMPGMVPGMPLPPGYHHYGSPVRWPPHTPPQRRAPLPHYQQPPLQQQQQQASQAPQASAASAAAAAPGVPSPLIGAASMPPDAPAAMAPHAPHPAVPTQPPPQPQRHDSASPQCPPAGAPPLLPPQLHLQHHQHAAMAAAAAAAQQHLMLQHPHLPPGAVPLGAMQPIMGIPPGLELGGPGGLPPGAIMGVPGGAPVLMEAPATNQELMERKLQKRAANRRSAQLSRQRKKAFIDDLRSQNEALRRQEEILDVVPDPVFAFNVHDGLVWFASKSAAAQFGLRVDDLLDANFFDLVTLDCSNRLHALISRALEDDADGASVLLRERMTVRFRKGGASSNVAMLLGELSGRLNRQDGEVSCVCSVRLLSLMFDDHADAQRAAAAFAAAAATDYNGDQSTSDMDQDGGSQSSSGEESTSVGSTHDSSGATTGSGSGNTPPHQLGGGGGGSADLGSIPLSTQAVDAHGQGLGGPMDARGDGYSDSVSQESGGNDGDDENLTDTDCSSSDVTSEQSTASASESSNRKRRARDEDGGGAADVALAAGGGSDSRHGGGGGGSGGGNVSSSSSSSSSGKGKTTASGHSSSGSSSRSSEKRKSEGGGGGDADGGSALQPPPQVDPSALLCSPLPPSSSTPLIATGAAKDVGPKRPAAAAAEHAPKRQRLHHHHGAADGGGAATVAAPTAGVAWQLQHAEHKQHAVHKQHVDGSEHRGCSAAAAAQAGAPVAKGAAVAAAAVAASAAAAGVASAQHGTVEKALERVDGIIDVSVHLNPGSARVVVSEGAAVSAEQLVSLVEALGYDAEHRLVAGGAIVIESCCKFEGARGSDNPDEEVGDLPNDEPQEGPIPGVMVVTVSLPMGQADVDFDAAVTGPAEIAAAIRAAGYSAKAVPSGAGDDEEMALQVARREERAKKHLVSAALQLAFSLLFTVPLVAVMLSMGDVFMFIGGGSGDKQGGGMMAGDSGGAKGGLYKELAPGLDVSTVVQWALATPVQFISGAPFYRQSFHDIKRRTLSMHFLIASGTSAAYIYSVLLVFLGLASGVTHSDSLFFDTGAVLISFILMGKLLELFARRGASNAITKLMSLRPETAVLLSEWPDQSVEAEVPAKQLCAGDVVKVVRGSKVPADGVVVSGSVALNESMLTGESMPVTRGQGGSVIGGTVCEEGYAYCRVTKTGGQSALSQIIAMVQKAQASKPPIQDMGDKASAVFVPAVLAMSAVTFVVWMALTQSGAVPETCFMFALAVLVIACPCAVGLASPMAVVVGMGVGASHGVLIKGSAALQKAAGLTAVIFDKTGTLTQGRPQVTDFLVLQPQGSANKADRNSVLRLVASAERASEHPLARAVTSYADACGLSSTLLPIREGTFQPVSGKGLSCVIATAATAVAPSETAALATTPLEDGGDGTETGSDGSGSAGSSSARVNDVMVAVGSPSYIRAHLSSGGGSDAKASGFTKMVEDLVAGLEGSGKTAVCAAVDGQMAAVMGISDAVRPEAPEVVYALQKQGIAVWMVTGDNRLTALSVAMHLGIKPAYVMAEVLPRAKADEALPGNKADKVLPGNKADKVGELQSSGGVVAMVGDGINDAPALMQADVGIAIGGGTADISIASGGGTAGIGIAIGGGTDVAMESADMVLMRGKLHDVLTAISLSKAIFARIKINFAWAFGYNSLGIPVAMGVLFPLIRRTLPPALAGFAMAMSSVSVVLSSLMLRLYTPPRLVRRIDAKANALAPQAALADSDGVGSEDAHMPRCAMVPYYLVDVCVAEVTVATVDPECRCLCCKSCNTRRALTTIAEATTGERARRKRHLWFRRTVQDQSAERSEDGDTDAGSLAGSTDCPSCPKCTGADMLSADEGAAISGSGDAACWCRCSWCKCGQNRALAR</sequence>
<dbReference type="CDD" id="cd02094">
    <property type="entry name" value="P-type_ATPase_Cu-like"/>
    <property type="match status" value="1"/>
</dbReference>
<keyword evidence="8 11" id="KW-1133">Transmembrane helix</keyword>
<dbReference type="EMBL" id="JAFCMP010000050">
    <property type="protein sequence ID" value="KAG5189442.1"/>
    <property type="molecule type" value="Genomic_DNA"/>
</dbReference>
<dbReference type="Gene3D" id="3.40.1110.10">
    <property type="entry name" value="Calcium-transporting ATPase, cytoplasmic domain N"/>
    <property type="match status" value="1"/>
</dbReference>
<dbReference type="PROSITE" id="PS50112">
    <property type="entry name" value="PAS"/>
    <property type="match status" value="1"/>
</dbReference>
<feature type="region of interest" description="Disordered" evidence="10">
    <location>
        <begin position="1518"/>
        <end position="1542"/>
    </location>
</feature>
<dbReference type="GO" id="GO:0055070">
    <property type="term" value="P:copper ion homeostasis"/>
    <property type="evidence" value="ECO:0007669"/>
    <property type="project" value="TreeGrafter"/>
</dbReference>
<dbReference type="SUPFAM" id="SSF81665">
    <property type="entry name" value="Calcium ATPase, transmembrane domain M"/>
    <property type="match status" value="1"/>
</dbReference>
<protein>
    <submittedName>
        <fullName evidence="13">E1-E2 ATPase-domain-containing protein</fullName>
    </submittedName>
</protein>
<dbReference type="NCBIfam" id="TIGR01525">
    <property type="entry name" value="ATPase-IB_hvy"/>
    <property type="match status" value="1"/>
</dbReference>
<accession>A0A835ZC41</accession>
<dbReference type="FunFam" id="2.70.150.10:FF:000002">
    <property type="entry name" value="Copper-transporting ATPase 1, putative"/>
    <property type="match status" value="1"/>
</dbReference>
<feature type="compositionally biased region" description="Pro residues" evidence="10">
    <location>
        <begin position="222"/>
        <end position="235"/>
    </location>
</feature>
<dbReference type="Proteomes" id="UP000664859">
    <property type="component" value="Unassembled WGS sequence"/>
</dbReference>
<dbReference type="Gene3D" id="2.70.150.10">
    <property type="entry name" value="Calcium-transporting ATPase, cytoplasmic transduction domain A"/>
    <property type="match status" value="1"/>
</dbReference>
<comment type="subcellular location">
    <subcellularLocation>
        <location evidence="1">Endomembrane system</location>
        <topology evidence="1">Multi-pass membrane protein</topology>
    </subcellularLocation>
</comment>
<dbReference type="InterPro" id="IPR059000">
    <property type="entry name" value="ATPase_P-type_domA"/>
</dbReference>
<feature type="transmembrane region" description="Helical" evidence="11">
    <location>
        <begin position="1329"/>
        <end position="1351"/>
    </location>
</feature>
<feature type="compositionally biased region" description="Low complexity" evidence="10">
    <location>
        <begin position="523"/>
        <end position="566"/>
    </location>
</feature>
<evidence type="ECO:0000259" key="12">
    <source>
        <dbReference type="PROSITE" id="PS50112"/>
    </source>
</evidence>
<keyword evidence="7" id="KW-1278">Translocase</keyword>
<dbReference type="InterPro" id="IPR023214">
    <property type="entry name" value="HAD_sf"/>
</dbReference>
<feature type="transmembrane region" description="Helical" evidence="11">
    <location>
        <begin position="1363"/>
        <end position="1391"/>
    </location>
</feature>
<evidence type="ECO:0000256" key="5">
    <source>
        <dbReference type="ARBA" id="ARBA00022741"/>
    </source>
</evidence>
<keyword evidence="6" id="KW-0067">ATP-binding</keyword>
<dbReference type="GO" id="GO:0005524">
    <property type="term" value="F:ATP binding"/>
    <property type="evidence" value="ECO:0007669"/>
    <property type="project" value="UniProtKB-KW"/>
</dbReference>
<dbReference type="GO" id="GO:0016887">
    <property type="term" value="F:ATP hydrolysis activity"/>
    <property type="evidence" value="ECO:0007669"/>
    <property type="project" value="InterPro"/>
</dbReference>
<evidence type="ECO:0000256" key="11">
    <source>
        <dbReference type="SAM" id="Phobius"/>
    </source>
</evidence>
<dbReference type="InterPro" id="IPR023298">
    <property type="entry name" value="ATPase_P-typ_TM_dom_sf"/>
</dbReference>
<comment type="similarity">
    <text evidence="2">Belongs to the cation transport ATPase (P-type) (TC 3.A.3) family. Type IB subfamily.</text>
</comment>
<dbReference type="GO" id="GO:0016020">
    <property type="term" value="C:membrane"/>
    <property type="evidence" value="ECO:0007669"/>
    <property type="project" value="InterPro"/>
</dbReference>
<dbReference type="PANTHER" id="PTHR43520:SF8">
    <property type="entry name" value="P-TYPE CU(+) TRANSPORTER"/>
    <property type="match status" value="1"/>
</dbReference>
<dbReference type="SFLD" id="SFLDF00027">
    <property type="entry name" value="p-type_atpase"/>
    <property type="match status" value="1"/>
</dbReference>
<evidence type="ECO:0000313" key="14">
    <source>
        <dbReference type="Proteomes" id="UP000664859"/>
    </source>
</evidence>
<dbReference type="InterPro" id="IPR000014">
    <property type="entry name" value="PAS"/>
</dbReference>
<feature type="compositionally biased region" description="Low complexity" evidence="10">
    <location>
        <begin position="207"/>
        <end position="221"/>
    </location>
</feature>
<name>A0A835ZC41_9STRA</name>
<dbReference type="OrthoDB" id="46629at2759"/>
<feature type="transmembrane region" description="Helical" evidence="11">
    <location>
        <begin position="1138"/>
        <end position="1161"/>
    </location>
</feature>
<feature type="domain" description="PAS" evidence="12">
    <location>
        <begin position="374"/>
        <end position="445"/>
    </location>
</feature>
<feature type="compositionally biased region" description="Polar residues" evidence="10">
    <location>
        <begin position="1"/>
        <end position="31"/>
    </location>
</feature>
<dbReference type="SUPFAM" id="SSF55008">
    <property type="entry name" value="HMA, heavy metal-associated domain"/>
    <property type="match status" value="2"/>
</dbReference>
<evidence type="ECO:0000256" key="2">
    <source>
        <dbReference type="ARBA" id="ARBA00006024"/>
    </source>
</evidence>
<dbReference type="InterPro" id="IPR008250">
    <property type="entry name" value="ATPase_P-typ_transduc_dom_A_sf"/>
</dbReference>
<evidence type="ECO:0000313" key="13">
    <source>
        <dbReference type="EMBL" id="KAG5189442.1"/>
    </source>
</evidence>
<dbReference type="Pfam" id="PF00702">
    <property type="entry name" value="Hydrolase"/>
    <property type="match status" value="1"/>
</dbReference>
<feature type="region of interest" description="Disordered" evidence="10">
    <location>
        <begin position="523"/>
        <end position="804"/>
    </location>
</feature>
<dbReference type="InterPro" id="IPR036163">
    <property type="entry name" value="HMA_dom_sf"/>
</dbReference>
<feature type="transmembrane region" description="Helical" evidence="11">
    <location>
        <begin position="1173"/>
        <end position="1191"/>
    </location>
</feature>
<dbReference type="Gene3D" id="3.30.450.20">
    <property type="entry name" value="PAS domain"/>
    <property type="match status" value="1"/>
</dbReference>
<comment type="caution">
    <text evidence="13">The sequence shown here is derived from an EMBL/GenBank/DDBJ whole genome shotgun (WGS) entry which is preliminary data.</text>
</comment>
<feature type="region of interest" description="Disordered" evidence="10">
    <location>
        <begin position="1"/>
        <end position="48"/>
    </location>
</feature>
<feature type="region of interest" description="Disordered" evidence="10">
    <location>
        <begin position="151"/>
        <end position="271"/>
    </location>
</feature>
<evidence type="ECO:0000256" key="4">
    <source>
        <dbReference type="ARBA" id="ARBA00022723"/>
    </source>
</evidence>
<feature type="compositionally biased region" description="Acidic residues" evidence="10">
    <location>
        <begin position="954"/>
        <end position="968"/>
    </location>
</feature>
<keyword evidence="3 11" id="KW-0812">Transmembrane</keyword>
<evidence type="ECO:0000256" key="10">
    <source>
        <dbReference type="SAM" id="MobiDB-lite"/>
    </source>
</evidence>
<dbReference type="InterPro" id="IPR001757">
    <property type="entry name" value="P_typ_ATPase"/>
</dbReference>
<dbReference type="PANTHER" id="PTHR43520">
    <property type="entry name" value="ATP7, ISOFORM B"/>
    <property type="match status" value="1"/>
</dbReference>
<dbReference type="GO" id="GO:0043682">
    <property type="term" value="F:P-type divalent copper transporter activity"/>
    <property type="evidence" value="ECO:0007669"/>
    <property type="project" value="TreeGrafter"/>
</dbReference>
<feature type="compositionally biased region" description="Low complexity" evidence="10">
    <location>
        <begin position="172"/>
        <end position="198"/>
    </location>
</feature>
<dbReference type="SFLD" id="SFLDG00002">
    <property type="entry name" value="C1.7:_P-type_atpase_like"/>
    <property type="match status" value="1"/>
</dbReference>
<dbReference type="InterPro" id="IPR044492">
    <property type="entry name" value="P_typ_ATPase_HD_dom"/>
</dbReference>
<feature type="compositionally biased region" description="Pro residues" evidence="10">
    <location>
        <begin position="244"/>
        <end position="255"/>
    </location>
</feature>
<proteinExistence type="inferred from homology"/>
<feature type="compositionally biased region" description="Low complexity" evidence="10">
    <location>
        <begin position="629"/>
        <end position="649"/>
    </location>
</feature>
<dbReference type="Gene3D" id="3.30.70.100">
    <property type="match status" value="2"/>
</dbReference>
<dbReference type="SUPFAM" id="SSF55785">
    <property type="entry name" value="PYP-like sensor domain (PAS domain)"/>
    <property type="match status" value="1"/>
</dbReference>
<dbReference type="NCBIfam" id="TIGR01494">
    <property type="entry name" value="ATPase_P-type"/>
    <property type="match status" value="1"/>
</dbReference>
<keyword evidence="4" id="KW-0479">Metal-binding</keyword>
<dbReference type="InterPro" id="IPR036412">
    <property type="entry name" value="HAD-like_sf"/>
</dbReference>
<dbReference type="SMART" id="SM00091">
    <property type="entry name" value="PAS"/>
    <property type="match status" value="1"/>
</dbReference>
<dbReference type="Pfam" id="PF00122">
    <property type="entry name" value="E1-E2_ATPase"/>
    <property type="match status" value="1"/>
</dbReference>
<keyword evidence="14" id="KW-1185">Reference proteome</keyword>
<feature type="compositionally biased region" description="Pro residues" evidence="10">
    <location>
        <begin position="34"/>
        <end position="45"/>
    </location>
</feature>
<dbReference type="GO" id="GO:0012505">
    <property type="term" value="C:endomembrane system"/>
    <property type="evidence" value="ECO:0007669"/>
    <property type="project" value="UniProtKB-SubCell"/>
</dbReference>